<comment type="caution">
    <text evidence="2">The sequence shown here is derived from an EMBL/GenBank/DDBJ whole genome shotgun (WGS) entry which is preliminary data.</text>
</comment>
<evidence type="ECO:0000313" key="2">
    <source>
        <dbReference type="EMBL" id="OUY07559.1"/>
    </source>
</evidence>
<evidence type="ECO:0000256" key="1">
    <source>
        <dbReference type="SAM" id="Phobius"/>
    </source>
</evidence>
<dbReference type="InterPro" id="IPR018644">
    <property type="entry name" value="DUF2071"/>
</dbReference>
<dbReference type="AlphaFoldDB" id="A0A1Z9YZC0"/>
<gene>
    <name evidence="2" type="ORF">CAP51_07360</name>
</gene>
<dbReference type="EMBL" id="NEXX01000002">
    <property type="protein sequence ID" value="OUY07559.1"/>
    <property type="molecule type" value="Genomic_DNA"/>
</dbReference>
<accession>A0A1Z9YZC0</accession>
<dbReference type="OrthoDB" id="700978at2"/>
<evidence type="ECO:0000313" key="3">
    <source>
        <dbReference type="Proteomes" id="UP000196536"/>
    </source>
</evidence>
<feature type="transmembrane region" description="Helical" evidence="1">
    <location>
        <begin position="13"/>
        <end position="34"/>
    </location>
</feature>
<evidence type="ECO:0008006" key="4">
    <source>
        <dbReference type="Google" id="ProtNLM"/>
    </source>
</evidence>
<keyword evidence="3" id="KW-1185">Reference proteome</keyword>
<protein>
    <recommendedName>
        <fullName evidence="4">DUF2071 domain-containing protein</fullName>
    </recommendedName>
</protein>
<organism evidence="2 3">
    <name type="scientific">Acinetobacter populi</name>
    <dbReference type="NCBI Taxonomy" id="1582270"/>
    <lineage>
        <taxon>Bacteria</taxon>
        <taxon>Pseudomonadati</taxon>
        <taxon>Pseudomonadota</taxon>
        <taxon>Gammaproteobacteria</taxon>
        <taxon>Moraxellales</taxon>
        <taxon>Moraxellaceae</taxon>
        <taxon>Acinetobacter</taxon>
    </lineage>
</organism>
<keyword evidence="1" id="KW-0472">Membrane</keyword>
<keyword evidence="1" id="KW-1133">Transmembrane helix</keyword>
<dbReference type="Pfam" id="PF09844">
    <property type="entry name" value="DUF2071"/>
    <property type="match status" value="1"/>
</dbReference>
<proteinExistence type="predicted"/>
<reference evidence="2 3" key="1">
    <citation type="submission" date="2017-05" db="EMBL/GenBank/DDBJ databases">
        <title>Acinetobacter populi ANC 5415 (= PBJ7), whole genome shotgun sequencing project.</title>
        <authorList>
            <person name="Nemec A."/>
            <person name="Radolfova-Krizova L."/>
        </authorList>
    </citation>
    <scope>NUCLEOTIDE SEQUENCE [LARGE SCALE GENOMIC DNA]</scope>
    <source>
        <strain evidence="2 3">PBJ7</strain>
    </source>
</reference>
<keyword evidence="1" id="KW-0812">Transmembrane</keyword>
<dbReference type="Proteomes" id="UP000196536">
    <property type="component" value="Unassembled WGS sequence"/>
</dbReference>
<name>A0A1Z9YZC0_9GAMM</name>
<sequence>MHKHRLKVSLQNYFFRILTAILSCHRLLTLRRYIMKSLPFLKLKSEVHDVVYLSWLVDVDQLKNHFPDHVPLWEKNGKTIFTILSYQHQHFGFAFFHRLRSLFPSPKQSNWRFYLDSNTHPQTVIFEQVLMDQWLYIIAGRLFSDVMPAQFCKIFQHNKEDLNSNTQIHTKIFLDQNYHLESEIHITDEKKLPSNWTTLFPTWDSAINFLVEQNFAWSEWVDQANHFSQGEIHMPIDTKNIKPAKIQTLIPPTLLKQWNIAEDQQPLVFVISKLDFNVLAEKPL</sequence>